<dbReference type="Proteomes" id="UP000807716">
    <property type="component" value="Unassembled WGS sequence"/>
</dbReference>
<feature type="domain" description="Complex 1 LYR protein" evidence="2">
    <location>
        <begin position="12"/>
        <end position="67"/>
    </location>
</feature>
<accession>A0A9P6PVJ6</accession>
<evidence type="ECO:0000313" key="3">
    <source>
        <dbReference type="EMBL" id="KAG0254633.1"/>
    </source>
</evidence>
<feature type="compositionally biased region" description="Basic residues" evidence="1">
    <location>
        <begin position="155"/>
        <end position="171"/>
    </location>
</feature>
<comment type="caution">
    <text evidence="3">The sequence shown here is derived from an EMBL/GenBank/DDBJ whole genome shotgun (WGS) entry which is preliminary data.</text>
</comment>
<proteinExistence type="predicted"/>
<dbReference type="EMBL" id="JAAAJB010000505">
    <property type="protein sequence ID" value="KAG0254633.1"/>
    <property type="molecule type" value="Genomic_DNA"/>
</dbReference>
<dbReference type="AlphaFoldDB" id="A0A9P6PVJ6"/>
<gene>
    <name evidence="3" type="ORF">DFQ27_006736</name>
</gene>
<reference evidence="3" key="1">
    <citation type="journal article" date="2020" name="Fungal Divers.">
        <title>Resolving the Mortierellaceae phylogeny through synthesis of multi-gene phylogenetics and phylogenomics.</title>
        <authorList>
            <person name="Vandepol N."/>
            <person name="Liber J."/>
            <person name="Desiro A."/>
            <person name="Na H."/>
            <person name="Kennedy M."/>
            <person name="Barry K."/>
            <person name="Grigoriev I.V."/>
            <person name="Miller A.N."/>
            <person name="O'Donnell K."/>
            <person name="Stajich J.E."/>
            <person name="Bonito G."/>
        </authorList>
    </citation>
    <scope>NUCLEOTIDE SEQUENCE</scope>
    <source>
        <strain evidence="3">BC1065</strain>
    </source>
</reference>
<protein>
    <recommendedName>
        <fullName evidence="2">Complex 1 LYR protein domain-containing protein</fullName>
    </recommendedName>
</protein>
<dbReference type="Pfam" id="PF05347">
    <property type="entry name" value="Complex1_LYR"/>
    <property type="match status" value="1"/>
</dbReference>
<evidence type="ECO:0000313" key="4">
    <source>
        <dbReference type="Proteomes" id="UP000807716"/>
    </source>
</evidence>
<name>A0A9P6PVJ6_9FUNG</name>
<dbReference type="OrthoDB" id="275715at2759"/>
<dbReference type="InterPro" id="IPR045294">
    <property type="entry name" value="Complex1_LYR_LYRM1"/>
</dbReference>
<dbReference type="CDD" id="cd20261">
    <property type="entry name" value="Complex1_LYR_LYRM1"/>
    <property type="match status" value="1"/>
</dbReference>
<sequence length="171" mass="19587">MSTPAASTTRAQTLSLYRRLIRIGKAMPTENRSRLVLARVRGDFREHLTETDPDEIQSLIQLAELQADNLEIQKNHLTELSKNPNLFIPVDIYKDAKPKVSRFMKGAPLSWERKAAQEKKAQQGATPGRVVHHVADPKKEEEEEETMTHFDKASRPRATHSCKNHDHTHRH</sequence>
<evidence type="ECO:0000259" key="2">
    <source>
        <dbReference type="Pfam" id="PF05347"/>
    </source>
</evidence>
<organism evidence="3 4">
    <name type="scientific">Actinomortierella ambigua</name>
    <dbReference type="NCBI Taxonomy" id="1343610"/>
    <lineage>
        <taxon>Eukaryota</taxon>
        <taxon>Fungi</taxon>
        <taxon>Fungi incertae sedis</taxon>
        <taxon>Mucoromycota</taxon>
        <taxon>Mortierellomycotina</taxon>
        <taxon>Mortierellomycetes</taxon>
        <taxon>Mortierellales</taxon>
        <taxon>Mortierellaceae</taxon>
        <taxon>Actinomortierella</taxon>
    </lineage>
</organism>
<keyword evidence="4" id="KW-1185">Reference proteome</keyword>
<evidence type="ECO:0000256" key="1">
    <source>
        <dbReference type="SAM" id="MobiDB-lite"/>
    </source>
</evidence>
<feature type="compositionally biased region" description="Basic and acidic residues" evidence="1">
    <location>
        <begin position="133"/>
        <end position="154"/>
    </location>
</feature>
<feature type="region of interest" description="Disordered" evidence="1">
    <location>
        <begin position="114"/>
        <end position="171"/>
    </location>
</feature>
<dbReference type="InterPro" id="IPR008011">
    <property type="entry name" value="Complex1_LYR_dom"/>
</dbReference>